<dbReference type="Gene3D" id="6.10.250.490">
    <property type="match status" value="1"/>
</dbReference>
<dbReference type="NCBIfam" id="TIGR00229">
    <property type="entry name" value="sensory_box"/>
    <property type="match status" value="4"/>
</dbReference>
<dbReference type="InterPro" id="IPR001789">
    <property type="entry name" value="Sig_transdc_resp-reg_receiver"/>
</dbReference>
<dbReference type="PANTHER" id="PTHR43065">
    <property type="entry name" value="SENSOR HISTIDINE KINASE"/>
    <property type="match status" value="1"/>
</dbReference>
<dbReference type="InterPro" id="IPR035965">
    <property type="entry name" value="PAS-like_dom_sf"/>
</dbReference>
<feature type="domain" description="PAC" evidence="11">
    <location>
        <begin position="1176"/>
        <end position="1228"/>
    </location>
</feature>
<dbReference type="SUPFAM" id="SSF52172">
    <property type="entry name" value="CheY-like"/>
    <property type="match status" value="1"/>
</dbReference>
<dbReference type="SMART" id="SM00387">
    <property type="entry name" value="HATPase_c"/>
    <property type="match status" value="1"/>
</dbReference>
<dbReference type="Gene3D" id="3.30.450.40">
    <property type="match status" value="1"/>
</dbReference>
<dbReference type="InterPro" id="IPR003018">
    <property type="entry name" value="GAF"/>
</dbReference>
<feature type="domain" description="Histidine kinase" evidence="8">
    <location>
        <begin position="1241"/>
        <end position="1463"/>
    </location>
</feature>
<dbReference type="Pfam" id="PF08448">
    <property type="entry name" value="PAS_4"/>
    <property type="match status" value="1"/>
</dbReference>
<evidence type="ECO:0000259" key="10">
    <source>
        <dbReference type="PROSITE" id="PS50112"/>
    </source>
</evidence>
<dbReference type="SMART" id="SM00448">
    <property type="entry name" value="REC"/>
    <property type="match status" value="1"/>
</dbReference>
<evidence type="ECO:0000259" key="8">
    <source>
        <dbReference type="PROSITE" id="PS50109"/>
    </source>
</evidence>
<feature type="transmembrane region" description="Helical" evidence="7">
    <location>
        <begin position="54"/>
        <end position="73"/>
    </location>
</feature>
<dbReference type="InterPro" id="IPR003661">
    <property type="entry name" value="HisK_dim/P_dom"/>
</dbReference>
<dbReference type="Gene3D" id="3.30.450.20">
    <property type="entry name" value="PAS domain"/>
    <property type="match status" value="4"/>
</dbReference>
<dbReference type="SUPFAM" id="SSF55781">
    <property type="entry name" value="GAF domain-like"/>
    <property type="match status" value="1"/>
</dbReference>
<dbReference type="GO" id="GO:0000155">
    <property type="term" value="F:phosphorelay sensor kinase activity"/>
    <property type="evidence" value="ECO:0007669"/>
    <property type="project" value="InterPro"/>
</dbReference>
<dbReference type="GO" id="GO:0005524">
    <property type="term" value="F:ATP binding"/>
    <property type="evidence" value="ECO:0007669"/>
    <property type="project" value="UniProtKB-KW"/>
</dbReference>
<keyword evidence="1" id="KW-0597">Phosphoprotein</keyword>
<name>A0A1J5S3V0_9ZZZZ</name>
<dbReference type="Pfam" id="PF02518">
    <property type="entry name" value="HATPase_c"/>
    <property type="match status" value="1"/>
</dbReference>
<dbReference type="PROSITE" id="PS50110">
    <property type="entry name" value="RESPONSE_REGULATORY"/>
    <property type="match status" value="1"/>
</dbReference>
<protein>
    <submittedName>
        <fullName evidence="12">Blue-light-activated protein</fullName>
    </submittedName>
</protein>
<dbReference type="Gene3D" id="3.40.50.2300">
    <property type="match status" value="1"/>
</dbReference>
<dbReference type="GO" id="GO:0006355">
    <property type="term" value="P:regulation of DNA-templated transcription"/>
    <property type="evidence" value="ECO:0007669"/>
    <property type="project" value="InterPro"/>
</dbReference>
<gene>
    <name evidence="12" type="ORF">GALL_191810</name>
</gene>
<feature type="domain" description="PAS" evidence="10">
    <location>
        <begin position="1111"/>
        <end position="1140"/>
    </location>
</feature>
<dbReference type="EMBL" id="MLJW01000114">
    <property type="protein sequence ID" value="OIQ98815.1"/>
    <property type="molecule type" value="Genomic_DNA"/>
</dbReference>
<dbReference type="SMART" id="SM00086">
    <property type="entry name" value="PAC"/>
    <property type="match status" value="5"/>
</dbReference>
<dbReference type="InterPro" id="IPR013656">
    <property type="entry name" value="PAS_4"/>
</dbReference>
<dbReference type="InterPro" id="IPR004358">
    <property type="entry name" value="Sig_transdc_His_kin-like_C"/>
</dbReference>
<keyword evidence="7" id="KW-0472">Membrane</keyword>
<reference evidence="12" key="1">
    <citation type="submission" date="2016-10" db="EMBL/GenBank/DDBJ databases">
        <title>Sequence of Gallionella enrichment culture.</title>
        <authorList>
            <person name="Poehlein A."/>
            <person name="Muehling M."/>
            <person name="Daniel R."/>
        </authorList>
    </citation>
    <scope>NUCLEOTIDE SEQUENCE</scope>
</reference>
<feature type="domain" description="Response regulatory" evidence="9">
    <location>
        <begin position="1484"/>
        <end position="1601"/>
    </location>
</feature>
<dbReference type="Gene3D" id="1.10.287.130">
    <property type="match status" value="1"/>
</dbReference>
<organism evidence="12">
    <name type="scientific">mine drainage metagenome</name>
    <dbReference type="NCBI Taxonomy" id="410659"/>
    <lineage>
        <taxon>unclassified sequences</taxon>
        <taxon>metagenomes</taxon>
        <taxon>ecological metagenomes</taxon>
    </lineage>
</organism>
<dbReference type="CDD" id="cd00082">
    <property type="entry name" value="HisKA"/>
    <property type="match status" value="1"/>
</dbReference>
<evidence type="ECO:0000256" key="7">
    <source>
        <dbReference type="SAM" id="Phobius"/>
    </source>
</evidence>
<dbReference type="InterPro" id="IPR036097">
    <property type="entry name" value="HisK_dim/P_sf"/>
</dbReference>
<dbReference type="PRINTS" id="PR00344">
    <property type="entry name" value="BCTRLSENSOR"/>
</dbReference>
<sequence length="1608" mass="175278">MLHPEPISPRHPVVRALLPLACVSSALIALYSLWAWHSGDWHRAAVIDQTVPTAPSTGLLLLLASLAVLLHLGPSFGRLARIASVAMSAVIAAVALVVVAQNLLGLGSPWEAWLSGPSVSLGSIPLGRMSPFTAALFLLAGLSIAALDPSLGERPAVKTAGRIAALLGGGFASAQVLAYATGTPLFYNGSVVPVALLTSAAFVLLNLALLLASRMDEPLHRFFFGDPDASKGRESLLNQQRVFVVATILTLSVITLTASLYLRFMQATHRERIAGELKDIAELKVAQLMEWRNERRRDAQLLMQSPILIRSLEEGIRPAPDAARRRDLRTWMNQIERTQELDSITLYDLHHRELLSVSRTSEAPHDDIEGFITRAEKSREVTFGDFRRDPDNRVHLEIAAPVMDPDQGIVLGAVLLCIDPSVQLYPMVERLPTPGVHVGTRLIRRDGDRLWYVDRSGISRQGSVTSRADNPFAVAARVLTQAPGTVAEGPDDRGVSVIALGLPVSGSRWTLLVEVPLSEAYAPMRREASIVAILTSALLCAGAFGAGLFWRRRSLSILHRAFTAERAQASASKRLALVMQHASDVILLADADGRILEANERALQTYGYSLEELRALSLRSLSASEPSRELTDQEGTLLSEHRRKDGTTFPVEINQTVLEIEGQRCSLWICRDISQRLDHEHQIERLNRIYAALSQVNHALVRCRDRSVFQHEVCEALVVHGGFKMAWIGRSDPVTRRAVSVASHGDEKGYLETIRINVAAPPAERGPTTVALVEGRTYVCNDFHADPRTAPWHAPAAVSGFNASISLPIREAGLVTHALTVYAGERHFFGATEIALLEEVASDIGFGLDHLTRDAAFRDTSYRLATLVDSAPLAIVVLDSRGYVDLWNPAAEVMFGWKADEVLGKPLPNVPDDLREETRELHAGLLQGDATTVLETRRRRKDGTIIEVNVSFASLRDEQGRIVRTLGMFKDITDRKRAESALRTSETQFRALFENSLDGFLLTNPESGVILQANTAACRMLGRTEDELKQAQRTEIVDHTDPRLPLLLAARESTGRAVGELTFIRGDGSRFEAELASAVYVTEEGPRTSMIIHDITERRARERRIHEQAALLDMANEAIVATDLEGRITYLNHGAERLFGKAAAGLRGHPITEAFASIEARGAAEIVSAFTRPGIWRGEIQARNAEGNPIVIETSLTELRDQSGQPAGRLSISTDVTEKKRLEEKFLRSQRLESIGMLAAGIAHDLNNVLAPISMAVPILRDHATVSADIRMLNTLERCAERGAGLARQILGFAHGVGGEPRVVQIKHLVRDIANVVTETFPKSITLSDTVPSDLWTVVANPTQIHQVLLNLCVNARDAMEGGGSLQLRAENLELDASAAACLEGARPGRWVRLEVSDTGTGIPPETLSRIWEPFFTTKGPDRGTGLGLSTVRGIVETHHGFVTVESRVGQGTTFRVYLPAAESPGPDESAGPATRKARGHGELILVADDEEPLRETLSTLLTRDGYRVVLAGDGAEAAEHFNSRPDDFSLVISDLDMPKLDGIALGRIVRSLRPSTPILAMSGLADDGRVAEISSEATSTGFLKKPFTVFALLDAVEHLLERKQAGD</sequence>
<feature type="transmembrane region" description="Helical" evidence="7">
    <location>
        <begin position="85"/>
        <end position="106"/>
    </location>
</feature>
<keyword evidence="7" id="KW-1133">Transmembrane helix</keyword>
<dbReference type="SMART" id="SM00091">
    <property type="entry name" value="PAS"/>
    <property type="match status" value="4"/>
</dbReference>
<dbReference type="Pfam" id="PF13185">
    <property type="entry name" value="GAF_2"/>
    <property type="match status" value="1"/>
</dbReference>
<evidence type="ECO:0000256" key="6">
    <source>
        <dbReference type="ARBA" id="ARBA00023012"/>
    </source>
</evidence>
<dbReference type="Gene3D" id="3.30.565.10">
    <property type="entry name" value="Histidine kinase-like ATPase, C-terminal domain"/>
    <property type="match status" value="1"/>
</dbReference>
<feature type="domain" description="PAS" evidence="10">
    <location>
        <begin position="985"/>
        <end position="1028"/>
    </location>
</feature>
<dbReference type="InterPro" id="IPR011006">
    <property type="entry name" value="CheY-like_superfamily"/>
</dbReference>
<proteinExistence type="predicted"/>
<dbReference type="Pfam" id="PF00989">
    <property type="entry name" value="PAS"/>
    <property type="match status" value="1"/>
</dbReference>
<evidence type="ECO:0000259" key="11">
    <source>
        <dbReference type="PROSITE" id="PS50113"/>
    </source>
</evidence>
<dbReference type="CDD" id="cd17546">
    <property type="entry name" value="REC_hyHK_CKI1_RcsC-like"/>
    <property type="match status" value="1"/>
</dbReference>
<dbReference type="SUPFAM" id="SSF47384">
    <property type="entry name" value="Homodimeric domain of signal transducing histidine kinase"/>
    <property type="match status" value="1"/>
</dbReference>
<dbReference type="Pfam" id="PF00072">
    <property type="entry name" value="Response_reg"/>
    <property type="match status" value="1"/>
</dbReference>
<evidence type="ECO:0000313" key="12">
    <source>
        <dbReference type="EMBL" id="OIQ98815.1"/>
    </source>
</evidence>
<keyword evidence="4" id="KW-0418">Kinase</keyword>
<keyword evidence="3" id="KW-0547">Nucleotide-binding</keyword>
<dbReference type="InterPro" id="IPR000014">
    <property type="entry name" value="PAS"/>
</dbReference>
<keyword evidence="7" id="KW-0812">Transmembrane</keyword>
<feature type="domain" description="PAS" evidence="10">
    <location>
        <begin position="571"/>
        <end position="613"/>
    </location>
</feature>
<comment type="caution">
    <text evidence="12">The sequence shown here is derived from an EMBL/GenBank/DDBJ whole genome shotgun (WGS) entry which is preliminary data.</text>
</comment>
<dbReference type="InterPro" id="IPR029016">
    <property type="entry name" value="GAF-like_dom_sf"/>
</dbReference>
<dbReference type="SUPFAM" id="SSF55785">
    <property type="entry name" value="PYP-like sensor domain (PAS domain)"/>
    <property type="match status" value="4"/>
</dbReference>
<keyword evidence="2" id="KW-0808">Transferase</keyword>
<evidence type="ECO:0000256" key="3">
    <source>
        <dbReference type="ARBA" id="ARBA00022741"/>
    </source>
</evidence>
<feature type="domain" description="PAC" evidence="11">
    <location>
        <begin position="1057"/>
        <end position="1107"/>
    </location>
</feature>
<evidence type="ECO:0000259" key="9">
    <source>
        <dbReference type="PROSITE" id="PS50110"/>
    </source>
</evidence>
<feature type="transmembrane region" description="Helical" evidence="7">
    <location>
        <begin position="159"/>
        <end position="180"/>
    </location>
</feature>
<feature type="domain" description="PAC" evidence="11">
    <location>
        <begin position="932"/>
        <end position="984"/>
    </location>
</feature>
<feature type="transmembrane region" description="Helical" evidence="7">
    <location>
        <begin position="192"/>
        <end position="212"/>
    </location>
</feature>
<feature type="domain" description="PAS" evidence="10">
    <location>
        <begin position="860"/>
        <end position="929"/>
    </location>
</feature>
<dbReference type="InterPro" id="IPR001610">
    <property type="entry name" value="PAC"/>
</dbReference>
<evidence type="ECO:0000256" key="1">
    <source>
        <dbReference type="ARBA" id="ARBA00022553"/>
    </source>
</evidence>
<dbReference type="InterPro" id="IPR036890">
    <property type="entry name" value="HATPase_C_sf"/>
</dbReference>
<evidence type="ECO:0000256" key="2">
    <source>
        <dbReference type="ARBA" id="ARBA00022679"/>
    </source>
</evidence>
<keyword evidence="6" id="KW-0902">Two-component regulatory system</keyword>
<evidence type="ECO:0000256" key="4">
    <source>
        <dbReference type="ARBA" id="ARBA00022777"/>
    </source>
</evidence>
<dbReference type="SUPFAM" id="SSF55874">
    <property type="entry name" value="ATPase domain of HSP90 chaperone/DNA topoisomerase II/histidine kinase"/>
    <property type="match status" value="1"/>
</dbReference>
<dbReference type="PROSITE" id="PS50109">
    <property type="entry name" value="HIS_KIN"/>
    <property type="match status" value="1"/>
</dbReference>
<dbReference type="InterPro" id="IPR013767">
    <property type="entry name" value="PAS_fold"/>
</dbReference>
<feature type="transmembrane region" description="Helical" evidence="7">
    <location>
        <begin position="126"/>
        <end position="147"/>
    </location>
</feature>
<feature type="transmembrane region" description="Helical" evidence="7">
    <location>
        <begin position="242"/>
        <end position="262"/>
    </location>
</feature>
<dbReference type="Pfam" id="PF13426">
    <property type="entry name" value="PAS_9"/>
    <property type="match status" value="2"/>
</dbReference>
<dbReference type="PROSITE" id="PS50113">
    <property type="entry name" value="PAC"/>
    <property type="match status" value="3"/>
</dbReference>
<keyword evidence="5" id="KW-0067">ATP-binding</keyword>
<dbReference type="InterPro" id="IPR005467">
    <property type="entry name" value="His_kinase_dom"/>
</dbReference>
<evidence type="ECO:0000256" key="5">
    <source>
        <dbReference type="ARBA" id="ARBA00022840"/>
    </source>
</evidence>
<dbReference type="PANTHER" id="PTHR43065:SF46">
    <property type="entry name" value="C4-DICARBOXYLATE TRANSPORT SENSOR PROTEIN DCTB"/>
    <property type="match status" value="1"/>
</dbReference>
<dbReference type="PROSITE" id="PS50112">
    <property type="entry name" value="PAS"/>
    <property type="match status" value="4"/>
</dbReference>
<feature type="transmembrane region" description="Helical" evidence="7">
    <location>
        <begin position="12"/>
        <end position="34"/>
    </location>
</feature>
<dbReference type="CDD" id="cd00130">
    <property type="entry name" value="PAS"/>
    <property type="match status" value="4"/>
</dbReference>
<dbReference type="InterPro" id="IPR000700">
    <property type="entry name" value="PAS-assoc_C"/>
</dbReference>
<accession>A0A1J5S3V0</accession>
<dbReference type="InterPro" id="IPR003594">
    <property type="entry name" value="HATPase_dom"/>
</dbReference>